<reference evidence="4 5" key="1">
    <citation type="submission" date="2019-03" db="EMBL/GenBank/DDBJ databases">
        <title>The genome sequence of a newly discovered highly antifungal drug resistant Aspergillus species, Aspergillus tanneri NIH 1004.</title>
        <authorList>
            <person name="Mounaud S."/>
            <person name="Singh I."/>
            <person name="Joardar V."/>
            <person name="Pakala S."/>
            <person name="Pakala S."/>
            <person name="Venepally P."/>
            <person name="Hoover J."/>
            <person name="Nierman W."/>
            <person name="Chung J."/>
            <person name="Losada L."/>
        </authorList>
    </citation>
    <scope>NUCLEOTIDE SEQUENCE [LARGE SCALE GENOMIC DNA]</scope>
    <source>
        <strain evidence="4 5">NIH1004</strain>
    </source>
</reference>
<dbReference type="VEuPathDB" id="FungiDB:EYZ11_001014"/>
<evidence type="ECO:0000313" key="5">
    <source>
        <dbReference type="Proteomes" id="UP000308092"/>
    </source>
</evidence>
<keyword evidence="1" id="KW-0808">Transferase</keyword>
<dbReference type="InterPro" id="IPR036736">
    <property type="entry name" value="ACP-like_sf"/>
</dbReference>
<feature type="compositionally biased region" description="Polar residues" evidence="2">
    <location>
        <begin position="209"/>
        <end position="225"/>
    </location>
</feature>
<dbReference type="STRING" id="1220188.A0A4S3JVL9"/>
<keyword evidence="5" id="KW-1185">Reference proteome</keyword>
<evidence type="ECO:0000256" key="2">
    <source>
        <dbReference type="SAM" id="MobiDB-lite"/>
    </source>
</evidence>
<evidence type="ECO:0000259" key="3">
    <source>
        <dbReference type="PROSITE" id="PS50075"/>
    </source>
</evidence>
<dbReference type="SUPFAM" id="SSF47336">
    <property type="entry name" value="ACP-like"/>
    <property type="match status" value="1"/>
</dbReference>
<evidence type="ECO:0000313" key="4">
    <source>
        <dbReference type="EMBL" id="THC99465.1"/>
    </source>
</evidence>
<dbReference type="Gene3D" id="1.10.1200.10">
    <property type="entry name" value="ACP-like"/>
    <property type="match status" value="1"/>
</dbReference>
<dbReference type="InterPro" id="IPR009081">
    <property type="entry name" value="PP-bd_ACP"/>
</dbReference>
<feature type="region of interest" description="Disordered" evidence="2">
    <location>
        <begin position="187"/>
        <end position="225"/>
    </location>
</feature>
<dbReference type="AlphaFoldDB" id="A0A4S3JVL9"/>
<feature type="domain" description="Carrier" evidence="3">
    <location>
        <begin position="221"/>
        <end position="302"/>
    </location>
</feature>
<dbReference type="PROSITE" id="PS50075">
    <property type="entry name" value="CARRIER"/>
    <property type="match status" value="1"/>
</dbReference>
<sequence length="478" mass="52676">MYIEFAAQSSLLLSSKFDNSHFSPHAERLSISSPLGLGADLFVCLIPVTLGIRDFTIFGTSSFDQAEHGKGRVGLVSPGDIVAETRLKLLQKVARSSSMDSIIHSPAATSITGVYSHHENISKGSLTNDIFIYDSSKILVAAIMRATFRSVPFKPLACSLTRLSHTASVMDRGKDDMELLAGSGYETRLAIPPTEEEDESSLETTSPPGDNTQIAQRSENPNDNNTLQQLRELLSNIMEISMEEIGPTSSLGELEINSLLVTQFLFEIQKRFEAPITSVQFQGNPTRPPFLASTNGHTDDAKPVYKKHTKMTGFAWFYCEPYFIQSEVIVQYVVDAFTTLGCVLENTASGDYVPIIPQVDSQRKLIPQLYKILEDTRLITQKEDGRFQRSITPTLSTPASSLHSILLDSLPKHASEIKLFYTTGHKLADCLSGSADTLSLIFRDSPLRPVLWTIIWAAVHEKALTRYNVSPAKRAVGG</sequence>
<evidence type="ECO:0000256" key="1">
    <source>
        <dbReference type="ARBA" id="ARBA00022679"/>
    </source>
</evidence>
<accession>A0A4S3JVL9</accession>
<gene>
    <name evidence="4" type="ORF">EYZ11_001014</name>
</gene>
<dbReference type="Pfam" id="PF18558">
    <property type="entry name" value="HTH_51"/>
    <property type="match status" value="1"/>
</dbReference>
<dbReference type="EMBL" id="SOSA01000017">
    <property type="protein sequence ID" value="THC99465.1"/>
    <property type="molecule type" value="Genomic_DNA"/>
</dbReference>
<proteinExistence type="predicted"/>
<comment type="caution">
    <text evidence="4">The sequence shown here is derived from an EMBL/GenBank/DDBJ whole genome shotgun (WGS) entry which is preliminary data.</text>
</comment>
<name>A0A4S3JVL9_9EURO</name>
<dbReference type="GO" id="GO:0016740">
    <property type="term" value="F:transferase activity"/>
    <property type="evidence" value="ECO:0007669"/>
    <property type="project" value="UniProtKB-KW"/>
</dbReference>
<organism evidence="4 5">
    <name type="scientific">Aspergillus tanneri</name>
    <dbReference type="NCBI Taxonomy" id="1220188"/>
    <lineage>
        <taxon>Eukaryota</taxon>
        <taxon>Fungi</taxon>
        <taxon>Dikarya</taxon>
        <taxon>Ascomycota</taxon>
        <taxon>Pezizomycotina</taxon>
        <taxon>Eurotiomycetes</taxon>
        <taxon>Eurotiomycetidae</taxon>
        <taxon>Eurotiales</taxon>
        <taxon>Aspergillaceae</taxon>
        <taxon>Aspergillus</taxon>
        <taxon>Aspergillus subgen. Circumdati</taxon>
    </lineage>
</organism>
<protein>
    <recommendedName>
        <fullName evidence="3">Carrier domain-containing protein</fullName>
    </recommendedName>
</protein>
<dbReference type="Pfam" id="PF00550">
    <property type="entry name" value="PP-binding"/>
    <property type="match status" value="1"/>
</dbReference>
<dbReference type="Proteomes" id="UP000308092">
    <property type="component" value="Unassembled WGS sequence"/>
</dbReference>
<dbReference type="InterPro" id="IPR041068">
    <property type="entry name" value="HTH_51"/>
</dbReference>